<sequence>MLKRYDVEIETSQGYGMYSGDEYHDLVCRESKSGEWVKAKEAVRLEDKIVRMQRRIDQLEGRI</sequence>
<protein>
    <submittedName>
        <fullName evidence="1">Uncharacterized protein</fullName>
    </submittedName>
</protein>
<evidence type="ECO:0000313" key="1">
    <source>
        <dbReference type="EMBL" id="UAV84605.1"/>
    </source>
</evidence>
<proteinExistence type="predicted"/>
<gene>
    <name evidence="1" type="ORF">PHB09_110</name>
</gene>
<organism evidence="1 2">
    <name type="scientific">Pseudomonas phage PHB09</name>
    <dbReference type="NCBI Taxonomy" id="2867265"/>
    <lineage>
        <taxon>Viruses</taxon>
        <taxon>Duplodnaviria</taxon>
        <taxon>Heunggongvirae</taxon>
        <taxon>Uroviricota</taxon>
        <taxon>Caudoviricetes</taxon>
        <taxon>Vandenendeviridae</taxon>
        <taxon>Gorskivirinae</taxon>
        <taxon>Dilongvirus</taxon>
        <taxon>Dilongvirus PHB09</taxon>
    </lineage>
</organism>
<name>A0AAE8XCD7_9CAUD</name>
<accession>A0AAE8XCD7</accession>
<dbReference type="Proteomes" id="UP000827914">
    <property type="component" value="Segment"/>
</dbReference>
<evidence type="ECO:0000313" key="2">
    <source>
        <dbReference type="Proteomes" id="UP000827914"/>
    </source>
</evidence>
<dbReference type="EMBL" id="OK040171">
    <property type="protein sequence ID" value="UAV84605.1"/>
    <property type="molecule type" value="Genomic_DNA"/>
</dbReference>
<reference evidence="1" key="1">
    <citation type="submission" date="2021-09" db="EMBL/GenBank/DDBJ databases">
        <authorList>
            <person name="Liu Y."/>
        </authorList>
    </citation>
    <scope>NUCLEOTIDE SEQUENCE</scope>
</reference>
<keyword evidence="2" id="KW-1185">Reference proteome</keyword>